<sequence length="327" mass="35371">MGASDTFTSKDLYEVYKKALRIYMVDDNIRGLIRSGAMHPVYYSPRGQEIVAAAMGVHLEAKDYLCTIYRGIHDQVAKGMPLDVLLAEYFMKATGACKGKGGAMHITHPASGVMVTTGVVGSSMPIANGLAWASQLNGEDRVSVATFGDGAANIGAFHEALNLAAIWKLPTIFLCQNNRYQECTAYEDSTPIERIADRATAYGPNMVGVSVNGNDAGEMWTAMRDAVARARAGEGPTLIEANTFRYMGHYFGDQAPYIPKEELEAEMAKDPIVLTRQQVLDSGVATEADLEALEGEIQAEFDAAVEFAKSSPDPELDEIYKDVYGAA</sequence>
<evidence type="ECO:0000313" key="5">
    <source>
        <dbReference type="EMBL" id="QQD19478.1"/>
    </source>
</evidence>
<dbReference type="GO" id="GO:0004739">
    <property type="term" value="F:pyruvate dehydrogenase (acetyl-transferring) activity"/>
    <property type="evidence" value="ECO:0007669"/>
    <property type="project" value="TreeGrafter"/>
</dbReference>
<dbReference type="Pfam" id="PF00676">
    <property type="entry name" value="E1_dh"/>
    <property type="match status" value="1"/>
</dbReference>
<evidence type="ECO:0000313" key="6">
    <source>
        <dbReference type="Proteomes" id="UP000596063"/>
    </source>
</evidence>
<dbReference type="InterPro" id="IPR050642">
    <property type="entry name" value="PDH_E1_Alpha_Subunit"/>
</dbReference>
<organism evidence="5 6">
    <name type="scientific">Spongiibacter nanhainus</name>
    <dbReference type="NCBI Taxonomy" id="2794344"/>
    <lineage>
        <taxon>Bacteria</taxon>
        <taxon>Pseudomonadati</taxon>
        <taxon>Pseudomonadota</taxon>
        <taxon>Gammaproteobacteria</taxon>
        <taxon>Cellvibrionales</taxon>
        <taxon>Spongiibacteraceae</taxon>
        <taxon>Spongiibacter</taxon>
    </lineage>
</organism>
<evidence type="ECO:0000259" key="4">
    <source>
        <dbReference type="Pfam" id="PF00676"/>
    </source>
</evidence>
<dbReference type="GO" id="GO:0006086">
    <property type="term" value="P:pyruvate decarboxylation to acetyl-CoA"/>
    <property type="evidence" value="ECO:0007669"/>
    <property type="project" value="TreeGrafter"/>
</dbReference>
<proteinExistence type="predicted"/>
<keyword evidence="3" id="KW-0786">Thiamine pyrophosphate</keyword>
<dbReference type="InterPro" id="IPR001017">
    <property type="entry name" value="DH_E1"/>
</dbReference>
<dbReference type="AlphaFoldDB" id="A0A7T4URQ0"/>
<dbReference type="Proteomes" id="UP000596063">
    <property type="component" value="Chromosome"/>
</dbReference>
<keyword evidence="6" id="KW-1185">Reference proteome</keyword>
<dbReference type="PANTHER" id="PTHR11516">
    <property type="entry name" value="PYRUVATE DEHYDROGENASE E1 COMPONENT, ALPHA SUBUNIT BACTERIAL AND ORGANELLAR"/>
    <property type="match status" value="1"/>
</dbReference>
<reference evidence="5 6" key="1">
    <citation type="submission" date="2020-12" db="EMBL/GenBank/DDBJ databases">
        <authorList>
            <person name="Shan Y."/>
        </authorList>
    </citation>
    <scope>NUCLEOTIDE SEQUENCE [LARGE SCALE GENOMIC DNA]</scope>
    <source>
        <strain evidence="6">csc3.9</strain>
    </source>
</reference>
<evidence type="ECO:0000256" key="1">
    <source>
        <dbReference type="ARBA" id="ARBA00001964"/>
    </source>
</evidence>
<dbReference type="CDD" id="cd02000">
    <property type="entry name" value="TPP_E1_PDC_ADC_BCADC"/>
    <property type="match status" value="1"/>
</dbReference>
<dbReference type="RefSeq" id="WP_198570962.1">
    <property type="nucleotide sequence ID" value="NZ_CP066167.1"/>
</dbReference>
<comment type="cofactor">
    <cofactor evidence="1">
        <name>thiamine diphosphate</name>
        <dbReference type="ChEBI" id="CHEBI:58937"/>
    </cofactor>
</comment>
<gene>
    <name evidence="5" type="ORF">I6N98_06410</name>
</gene>
<dbReference type="SUPFAM" id="SSF52518">
    <property type="entry name" value="Thiamin diphosphate-binding fold (THDP-binding)"/>
    <property type="match status" value="1"/>
</dbReference>
<evidence type="ECO:0000256" key="3">
    <source>
        <dbReference type="ARBA" id="ARBA00023052"/>
    </source>
</evidence>
<name>A0A7T4URQ0_9GAMM</name>
<dbReference type="PANTHER" id="PTHR11516:SF60">
    <property type="entry name" value="PYRUVATE DEHYDROGENASE E1 COMPONENT SUBUNIT ALPHA"/>
    <property type="match status" value="1"/>
</dbReference>
<keyword evidence="2" id="KW-0560">Oxidoreductase</keyword>
<dbReference type="KEGG" id="snan:I6N98_06410"/>
<accession>A0A7T4URQ0</accession>
<feature type="domain" description="Dehydrogenase E1 component" evidence="4">
    <location>
        <begin position="32"/>
        <end position="315"/>
    </location>
</feature>
<dbReference type="Gene3D" id="3.40.50.970">
    <property type="match status" value="1"/>
</dbReference>
<dbReference type="EMBL" id="CP066167">
    <property type="protein sequence ID" value="QQD19478.1"/>
    <property type="molecule type" value="Genomic_DNA"/>
</dbReference>
<protein>
    <submittedName>
        <fullName evidence="5">Thiamine pyrophosphate-dependent dehydrogenase E1 component subunit alpha</fullName>
    </submittedName>
</protein>
<evidence type="ECO:0000256" key="2">
    <source>
        <dbReference type="ARBA" id="ARBA00023002"/>
    </source>
</evidence>
<dbReference type="InterPro" id="IPR029061">
    <property type="entry name" value="THDP-binding"/>
</dbReference>